<feature type="transmembrane region" description="Helical" evidence="1">
    <location>
        <begin position="12"/>
        <end position="32"/>
    </location>
</feature>
<proteinExistence type="predicted"/>
<protein>
    <submittedName>
        <fullName evidence="2">Uncharacterized protein</fullName>
    </submittedName>
</protein>
<dbReference type="Proteomes" id="UP000184604">
    <property type="component" value="Chromosome"/>
</dbReference>
<organism evidence="2 3">
    <name type="scientific">Clostridium kluyveri</name>
    <dbReference type="NCBI Taxonomy" id="1534"/>
    <lineage>
        <taxon>Bacteria</taxon>
        <taxon>Bacillati</taxon>
        <taxon>Bacillota</taxon>
        <taxon>Clostridia</taxon>
        <taxon>Eubacteriales</taxon>
        <taxon>Clostridiaceae</taxon>
        <taxon>Clostridium</taxon>
    </lineage>
</organism>
<feature type="transmembrane region" description="Helical" evidence="1">
    <location>
        <begin position="38"/>
        <end position="64"/>
    </location>
</feature>
<keyword evidence="1" id="KW-0812">Transmembrane</keyword>
<evidence type="ECO:0000313" key="2">
    <source>
        <dbReference type="EMBL" id="APM37861.1"/>
    </source>
</evidence>
<sequence length="147" mass="16627">MKGNLKDFLFNLSISMFIGLFVGMVQVTAVNINSEALTILIISSIIGGVIGTISRFIFIYIFAIKQKDVKLAFISVFIIIGAISYMPSFYYYLAYNNAISLIQLIPTLISAELLGMSFCYCSYKRCLDLNLKLKDKKQQLKRKSQLH</sequence>
<keyword evidence="1" id="KW-1133">Transmembrane helix</keyword>
<evidence type="ECO:0000313" key="3">
    <source>
        <dbReference type="Proteomes" id="UP000184604"/>
    </source>
</evidence>
<dbReference type="EMBL" id="CP018335">
    <property type="protein sequence ID" value="APM37861.1"/>
    <property type="molecule type" value="Genomic_DNA"/>
</dbReference>
<feature type="transmembrane region" description="Helical" evidence="1">
    <location>
        <begin position="99"/>
        <end position="123"/>
    </location>
</feature>
<dbReference type="AlphaFoldDB" id="A0A1L5F4B5"/>
<keyword evidence="1" id="KW-0472">Membrane</keyword>
<name>A0A1L5F4B5_CLOKL</name>
<dbReference type="OrthoDB" id="1911280at2"/>
<reference evidence="2 3" key="1">
    <citation type="submission" date="2016-12" db="EMBL/GenBank/DDBJ databases">
        <title>Complete genome sequence of Clostridium kluyveri JZZ isolated from the pit mud of a Chinese flavor liquor-making factory.</title>
        <authorList>
            <person name="Wang Y."/>
        </authorList>
    </citation>
    <scope>NUCLEOTIDE SEQUENCE [LARGE SCALE GENOMIC DNA]</scope>
    <source>
        <strain evidence="2 3">JZZ</strain>
    </source>
</reference>
<dbReference type="RefSeq" id="WP_073537551.1">
    <property type="nucleotide sequence ID" value="NZ_CP018335.1"/>
</dbReference>
<gene>
    <name evidence="2" type="ORF">BS101_03465</name>
</gene>
<evidence type="ECO:0000256" key="1">
    <source>
        <dbReference type="SAM" id="Phobius"/>
    </source>
</evidence>
<accession>A0A1L5F4B5</accession>
<feature type="transmembrane region" description="Helical" evidence="1">
    <location>
        <begin position="71"/>
        <end position="93"/>
    </location>
</feature>